<dbReference type="Gene3D" id="3.30.70.100">
    <property type="match status" value="1"/>
</dbReference>
<dbReference type="GeneID" id="56059667"/>
<reference evidence="2 3" key="1">
    <citation type="submission" date="2018-02" db="EMBL/GenBank/DDBJ databases">
        <title>Complete genome of Nitrosopumilus cobalaminigenes HCA1.</title>
        <authorList>
            <person name="Qin W."/>
            <person name="Zheng Y."/>
            <person name="Stahl D.A."/>
        </authorList>
    </citation>
    <scope>NUCLEOTIDE SEQUENCE [LARGE SCALE GENOMIC DNA]</scope>
    <source>
        <strain evidence="2 3">HCA1</strain>
    </source>
</reference>
<evidence type="ECO:0000259" key="1">
    <source>
        <dbReference type="PROSITE" id="PS51725"/>
    </source>
</evidence>
<evidence type="ECO:0000313" key="2">
    <source>
        <dbReference type="EMBL" id="QLH03838.1"/>
    </source>
</evidence>
<protein>
    <submittedName>
        <fullName evidence="2">Antibiotic biosynthesis monooxygenase</fullName>
    </submittedName>
</protein>
<keyword evidence="3" id="KW-1185">Reference proteome</keyword>
<keyword evidence="2" id="KW-0503">Monooxygenase</keyword>
<dbReference type="RefSeq" id="WP_179361811.1">
    <property type="nucleotide sequence ID" value="NZ_CP026993.1"/>
</dbReference>
<proteinExistence type="predicted"/>
<dbReference type="OrthoDB" id="104933at2157"/>
<evidence type="ECO:0000313" key="3">
    <source>
        <dbReference type="Proteomes" id="UP000509771"/>
    </source>
</evidence>
<name>A0A7D5R1S9_9ARCH</name>
<dbReference type="Proteomes" id="UP000509771">
    <property type="component" value="Chromosome"/>
</dbReference>
<organism evidence="2 3">
    <name type="scientific">Nitrosopumilus cobalaminigenes</name>
    <dbReference type="NCBI Taxonomy" id="1470066"/>
    <lineage>
        <taxon>Archaea</taxon>
        <taxon>Nitrososphaerota</taxon>
        <taxon>Nitrososphaeria</taxon>
        <taxon>Nitrosopumilales</taxon>
        <taxon>Nitrosopumilaceae</taxon>
        <taxon>Nitrosopumilus</taxon>
    </lineage>
</organism>
<dbReference type="Pfam" id="PF03992">
    <property type="entry name" value="ABM"/>
    <property type="match status" value="1"/>
</dbReference>
<dbReference type="SUPFAM" id="SSF54909">
    <property type="entry name" value="Dimeric alpha+beta barrel"/>
    <property type="match status" value="1"/>
</dbReference>
<dbReference type="PROSITE" id="PS51725">
    <property type="entry name" value="ABM"/>
    <property type="match status" value="1"/>
</dbReference>
<keyword evidence="2" id="KW-0560">Oxidoreductase</keyword>
<sequence length="94" mass="10853">MFVMIADIQLKDGAEEDFKNWFAESNKVLCNFPGFISRKFLKSSDGSYRILVEHESKETFIKMHQSPEHEKVHPTGHSFMSADPQRKTYTVAAE</sequence>
<accession>A0A7D5R1S9</accession>
<dbReference type="EMBL" id="CP026993">
    <property type="protein sequence ID" value="QLH03838.1"/>
    <property type="molecule type" value="Genomic_DNA"/>
</dbReference>
<dbReference type="AlphaFoldDB" id="A0A7D5R1S9"/>
<dbReference type="GO" id="GO:0004497">
    <property type="term" value="F:monooxygenase activity"/>
    <property type="evidence" value="ECO:0007669"/>
    <property type="project" value="UniProtKB-KW"/>
</dbReference>
<dbReference type="InterPro" id="IPR011008">
    <property type="entry name" value="Dimeric_a/b-barrel"/>
</dbReference>
<dbReference type="InterPro" id="IPR007138">
    <property type="entry name" value="ABM_dom"/>
</dbReference>
<feature type="domain" description="ABM" evidence="1">
    <location>
        <begin position="2"/>
        <end position="91"/>
    </location>
</feature>
<gene>
    <name evidence="2" type="ORF">C5F47_06415</name>
</gene>
<dbReference type="KEGG" id="ncl:C5F47_06415"/>